<accession>A0ABN6HZT9</accession>
<evidence type="ECO:0008006" key="4">
    <source>
        <dbReference type="Google" id="ProtNLM"/>
    </source>
</evidence>
<protein>
    <recommendedName>
        <fullName evidence="4">Tetratricopeptide repeat-containing protein</fullName>
    </recommendedName>
</protein>
<feature type="signal peptide" evidence="1">
    <location>
        <begin position="1"/>
        <end position="20"/>
    </location>
</feature>
<dbReference type="SUPFAM" id="SSF48452">
    <property type="entry name" value="TPR-like"/>
    <property type="match status" value="1"/>
</dbReference>
<evidence type="ECO:0000313" key="2">
    <source>
        <dbReference type="EMBL" id="BCY28902.1"/>
    </source>
</evidence>
<dbReference type="InterPro" id="IPR011990">
    <property type="entry name" value="TPR-like_helical_dom_sf"/>
</dbReference>
<dbReference type="InterPro" id="IPR019734">
    <property type="entry name" value="TPR_rpt"/>
</dbReference>
<keyword evidence="3" id="KW-1185">Reference proteome</keyword>
<dbReference type="Proteomes" id="UP000825258">
    <property type="component" value="Chromosome"/>
</dbReference>
<evidence type="ECO:0000313" key="3">
    <source>
        <dbReference type="Proteomes" id="UP000825258"/>
    </source>
</evidence>
<dbReference type="Gene3D" id="1.25.40.10">
    <property type="entry name" value="Tetratricopeptide repeat domain"/>
    <property type="match status" value="1"/>
</dbReference>
<organism evidence="2 3">
    <name type="scientific">Flavobacterium okayamense</name>
    <dbReference type="NCBI Taxonomy" id="2830782"/>
    <lineage>
        <taxon>Bacteria</taxon>
        <taxon>Pseudomonadati</taxon>
        <taxon>Bacteroidota</taxon>
        <taxon>Flavobacteriia</taxon>
        <taxon>Flavobacteriales</taxon>
        <taxon>Flavobacteriaceae</taxon>
        <taxon>Flavobacterium</taxon>
    </lineage>
</organism>
<reference evidence="2 3" key="1">
    <citation type="submission" date="2021-06" db="EMBL/GenBank/DDBJ databases">
        <title>Whole genome sequences of Flavobacterium sp. KK2020170 and assembly.</title>
        <authorList>
            <person name="Kitahara K."/>
            <person name="Miyoshi S."/>
            <person name="Uesaka K."/>
        </authorList>
    </citation>
    <scope>NUCLEOTIDE SEQUENCE [LARGE SCALE GENOMIC DNA]</scope>
    <source>
        <strain evidence="2 3">KK2020170</strain>
    </source>
</reference>
<keyword evidence="1" id="KW-0732">Signal</keyword>
<dbReference type="EMBL" id="AP024749">
    <property type="protein sequence ID" value="BCY28902.1"/>
    <property type="molecule type" value="Genomic_DNA"/>
</dbReference>
<dbReference type="SMART" id="SM00028">
    <property type="entry name" value="TPR"/>
    <property type="match status" value="3"/>
</dbReference>
<name>A0ABN6HZT9_9FLAO</name>
<proteinExistence type="predicted"/>
<sequence length="285" mass="33614">MINMLKKIIILSLITMISQAQTILEHNKRSVDCEDKWVTFEPDKSGKYLLGFIYIDSEAGLTFNYEGEFKIDDEGVFKRIDNIDSIKTNSLKARLRPDIKGIAEIPKNKFKELNIDETPKWLKFYKEGENSIERLFKWGYMYNGWNECEKALTFLLKAEKIDSNFEGLQTEIAFSYNALKEFKKAETALLKAIKNDPKDCYTLKELAYTYRHMDELKKSAEIYHKMESCDNIVYIQETAYNLAYRYYELKDNKNFSKWSAEVLKWGDKKSIYSKNIEILKNELKD</sequence>
<evidence type="ECO:0000256" key="1">
    <source>
        <dbReference type="SAM" id="SignalP"/>
    </source>
</evidence>
<gene>
    <name evidence="2" type="ORF">KK2020170_17700</name>
</gene>
<feature type="chain" id="PRO_5045626290" description="Tetratricopeptide repeat-containing protein" evidence="1">
    <location>
        <begin position="21"/>
        <end position="285"/>
    </location>
</feature>